<gene>
    <name evidence="2" type="ORF">FWILDA_LOCUS2232</name>
</gene>
<dbReference type="EMBL" id="CAMKVN010000247">
    <property type="protein sequence ID" value="CAI2165763.1"/>
    <property type="molecule type" value="Genomic_DNA"/>
</dbReference>
<sequence length="189" mass="21896">MSVAMIGVEMSNEICEKIDQLLQKQEQKQENQDVIKITLPYELYMDQVDVNVLEAIHAKYLAERVGNDMFIKCDEINKEKVHRRLANSFRGTERIPDVGVWFTEPTGPERVSPIVNQCPPPDIPNPHPLNPTNLATPETNQHDRPTHVPYAIHWDASHTPVYYRLYWNEHIVLRCGWTLEFNIVLNALT</sequence>
<protein>
    <submittedName>
        <fullName evidence="2">8128_t:CDS:1</fullName>
    </submittedName>
</protein>
<name>A0A9W4SEN6_9GLOM</name>
<accession>A0A9W4SEN6</accession>
<organism evidence="2 3">
    <name type="scientific">Funneliformis geosporum</name>
    <dbReference type="NCBI Taxonomy" id="1117311"/>
    <lineage>
        <taxon>Eukaryota</taxon>
        <taxon>Fungi</taxon>
        <taxon>Fungi incertae sedis</taxon>
        <taxon>Mucoromycota</taxon>
        <taxon>Glomeromycotina</taxon>
        <taxon>Glomeromycetes</taxon>
        <taxon>Glomerales</taxon>
        <taxon>Glomeraceae</taxon>
        <taxon>Funneliformis</taxon>
    </lineage>
</organism>
<dbReference type="OrthoDB" id="2303781at2759"/>
<evidence type="ECO:0000313" key="2">
    <source>
        <dbReference type="EMBL" id="CAI2165763.1"/>
    </source>
</evidence>
<dbReference type="AlphaFoldDB" id="A0A9W4SEN6"/>
<keyword evidence="3" id="KW-1185">Reference proteome</keyword>
<reference evidence="2" key="1">
    <citation type="submission" date="2022-08" db="EMBL/GenBank/DDBJ databases">
        <authorList>
            <person name="Kallberg Y."/>
            <person name="Tangrot J."/>
            <person name="Rosling A."/>
        </authorList>
    </citation>
    <scope>NUCLEOTIDE SEQUENCE</scope>
    <source>
        <strain evidence="2">Wild A</strain>
    </source>
</reference>
<dbReference type="Proteomes" id="UP001153678">
    <property type="component" value="Unassembled WGS sequence"/>
</dbReference>
<evidence type="ECO:0000313" key="3">
    <source>
        <dbReference type="Proteomes" id="UP001153678"/>
    </source>
</evidence>
<comment type="caution">
    <text evidence="2">The sequence shown here is derived from an EMBL/GenBank/DDBJ whole genome shotgun (WGS) entry which is preliminary data.</text>
</comment>
<evidence type="ECO:0000256" key="1">
    <source>
        <dbReference type="SAM" id="MobiDB-lite"/>
    </source>
</evidence>
<proteinExistence type="predicted"/>
<feature type="region of interest" description="Disordered" evidence="1">
    <location>
        <begin position="123"/>
        <end position="142"/>
    </location>
</feature>